<gene>
    <name evidence="2" type="ORF">A2V47_02620</name>
</gene>
<dbReference type="Pfam" id="PF03992">
    <property type="entry name" value="ABM"/>
    <property type="match status" value="1"/>
</dbReference>
<evidence type="ECO:0000313" key="3">
    <source>
        <dbReference type="Proteomes" id="UP000177701"/>
    </source>
</evidence>
<dbReference type="PANTHER" id="PTHR33336">
    <property type="entry name" value="QUINOL MONOOXYGENASE YGIN-RELATED"/>
    <property type="match status" value="1"/>
</dbReference>
<dbReference type="PROSITE" id="PS51725">
    <property type="entry name" value="ABM"/>
    <property type="match status" value="1"/>
</dbReference>
<proteinExistence type="predicted"/>
<accession>A0A1F5A4M8</accession>
<keyword evidence="2" id="KW-0560">Oxidoreductase</keyword>
<evidence type="ECO:0000313" key="2">
    <source>
        <dbReference type="EMBL" id="OGD13338.1"/>
    </source>
</evidence>
<dbReference type="InterPro" id="IPR007138">
    <property type="entry name" value="ABM_dom"/>
</dbReference>
<name>A0A1F5A4M8_9BACT</name>
<sequence>MYVVGVTVFVKPEKIKDFKEVTLENARNTRKETSNVRFDVLQTENDLSQFFLYEVYKSVEGFQNHQKTEHYLKWKETVADWMAKPRQGVRHYSLFPADADWETK</sequence>
<dbReference type="Proteomes" id="UP000177701">
    <property type="component" value="Unassembled WGS sequence"/>
</dbReference>
<dbReference type="SUPFAM" id="SSF54909">
    <property type="entry name" value="Dimeric alpha+beta barrel"/>
    <property type="match status" value="1"/>
</dbReference>
<keyword evidence="2" id="KW-0503">Monooxygenase</keyword>
<dbReference type="PANTHER" id="PTHR33336:SF1">
    <property type="entry name" value="(4S)-4-HYDROXY-5-PHOSPHONOOXYPENTANE-2,3-DIONE ISOMERASE"/>
    <property type="match status" value="1"/>
</dbReference>
<dbReference type="InterPro" id="IPR011008">
    <property type="entry name" value="Dimeric_a/b-barrel"/>
</dbReference>
<dbReference type="InterPro" id="IPR050744">
    <property type="entry name" value="AI-2_Isomerase_LsrG"/>
</dbReference>
<dbReference type="STRING" id="1797291.A2V47_02620"/>
<organism evidence="2 3">
    <name type="scientific">Candidatus Sediminicultor quintus</name>
    <dbReference type="NCBI Taxonomy" id="1797291"/>
    <lineage>
        <taxon>Bacteria</taxon>
        <taxon>Pseudomonadati</taxon>
        <taxon>Atribacterota</taxon>
        <taxon>Candidatus Phoenicimicrobiia</taxon>
        <taxon>Candidatus Pheonicimicrobiales</taxon>
        <taxon>Candidatus Phoenicimicrobiaceae</taxon>
        <taxon>Candidatus Sediminicultor</taxon>
    </lineage>
</organism>
<reference evidence="2 3" key="1">
    <citation type="journal article" date="2016" name="Nat. Commun.">
        <title>Thousands of microbial genomes shed light on interconnected biogeochemical processes in an aquifer system.</title>
        <authorList>
            <person name="Anantharaman K."/>
            <person name="Brown C.T."/>
            <person name="Hug L.A."/>
            <person name="Sharon I."/>
            <person name="Castelle C.J."/>
            <person name="Probst A.J."/>
            <person name="Thomas B.C."/>
            <person name="Singh A."/>
            <person name="Wilkins M.J."/>
            <person name="Karaoz U."/>
            <person name="Brodie E.L."/>
            <person name="Williams K.H."/>
            <person name="Hubbard S.S."/>
            <person name="Banfield J.F."/>
        </authorList>
    </citation>
    <scope>NUCLEOTIDE SEQUENCE [LARGE SCALE GENOMIC DNA]</scope>
</reference>
<dbReference type="EMBL" id="MEYH01000113">
    <property type="protein sequence ID" value="OGD13338.1"/>
    <property type="molecule type" value="Genomic_DNA"/>
</dbReference>
<feature type="domain" description="ABM" evidence="1">
    <location>
        <begin position="2"/>
        <end position="90"/>
    </location>
</feature>
<comment type="caution">
    <text evidence="2">The sequence shown here is derived from an EMBL/GenBank/DDBJ whole genome shotgun (WGS) entry which is preliminary data.</text>
</comment>
<dbReference type="Gene3D" id="3.30.70.100">
    <property type="match status" value="1"/>
</dbReference>
<evidence type="ECO:0000259" key="1">
    <source>
        <dbReference type="PROSITE" id="PS51725"/>
    </source>
</evidence>
<dbReference type="GO" id="GO:0005829">
    <property type="term" value="C:cytosol"/>
    <property type="evidence" value="ECO:0007669"/>
    <property type="project" value="TreeGrafter"/>
</dbReference>
<protein>
    <submittedName>
        <fullName evidence="2">Antibiotic biosynthesis monooxygenase</fullName>
    </submittedName>
</protein>
<dbReference type="AlphaFoldDB" id="A0A1F5A4M8"/>
<dbReference type="GO" id="GO:0004497">
    <property type="term" value="F:monooxygenase activity"/>
    <property type="evidence" value="ECO:0007669"/>
    <property type="project" value="UniProtKB-KW"/>
</dbReference>